<proteinExistence type="predicted"/>
<dbReference type="EMBL" id="QGKW02001988">
    <property type="protein sequence ID" value="KAF2551739.1"/>
    <property type="molecule type" value="Genomic_DNA"/>
</dbReference>
<feature type="region of interest" description="Disordered" evidence="1">
    <location>
        <begin position="1"/>
        <end position="56"/>
    </location>
</feature>
<accession>A0A8S9H1Q9</accession>
<name>A0A8S9H1Q9_BRACR</name>
<reference evidence="2" key="1">
    <citation type="submission" date="2019-12" db="EMBL/GenBank/DDBJ databases">
        <title>Genome sequencing and annotation of Brassica cretica.</title>
        <authorList>
            <person name="Studholme D.J."/>
            <person name="Sarris P.F."/>
        </authorList>
    </citation>
    <scope>NUCLEOTIDE SEQUENCE</scope>
    <source>
        <strain evidence="2">PFS-001/15</strain>
        <tissue evidence="2">Leaf</tissue>
    </source>
</reference>
<comment type="caution">
    <text evidence="2">The sequence shown here is derived from an EMBL/GenBank/DDBJ whole genome shotgun (WGS) entry which is preliminary data.</text>
</comment>
<protein>
    <submittedName>
        <fullName evidence="2">Uncharacterized protein</fullName>
    </submittedName>
</protein>
<dbReference type="Proteomes" id="UP000712281">
    <property type="component" value="Unassembled WGS sequence"/>
</dbReference>
<gene>
    <name evidence="2" type="ORF">F2Q68_00033692</name>
</gene>
<feature type="compositionally biased region" description="Basic and acidic residues" evidence="1">
    <location>
        <begin position="7"/>
        <end position="47"/>
    </location>
</feature>
<evidence type="ECO:0000313" key="3">
    <source>
        <dbReference type="Proteomes" id="UP000712281"/>
    </source>
</evidence>
<dbReference type="AlphaFoldDB" id="A0A8S9H1Q9"/>
<evidence type="ECO:0000313" key="2">
    <source>
        <dbReference type="EMBL" id="KAF2551739.1"/>
    </source>
</evidence>
<sequence>MGKGGKWRGEEQEERRRKEDGGKIEVWRKGRRNGERDRGREGRRERVGGSVRMKAT</sequence>
<evidence type="ECO:0000256" key="1">
    <source>
        <dbReference type="SAM" id="MobiDB-lite"/>
    </source>
</evidence>
<organism evidence="2 3">
    <name type="scientific">Brassica cretica</name>
    <name type="common">Mustard</name>
    <dbReference type="NCBI Taxonomy" id="69181"/>
    <lineage>
        <taxon>Eukaryota</taxon>
        <taxon>Viridiplantae</taxon>
        <taxon>Streptophyta</taxon>
        <taxon>Embryophyta</taxon>
        <taxon>Tracheophyta</taxon>
        <taxon>Spermatophyta</taxon>
        <taxon>Magnoliopsida</taxon>
        <taxon>eudicotyledons</taxon>
        <taxon>Gunneridae</taxon>
        <taxon>Pentapetalae</taxon>
        <taxon>rosids</taxon>
        <taxon>malvids</taxon>
        <taxon>Brassicales</taxon>
        <taxon>Brassicaceae</taxon>
        <taxon>Brassiceae</taxon>
        <taxon>Brassica</taxon>
    </lineage>
</organism>